<reference evidence="1" key="2">
    <citation type="submission" date="2025-08" db="UniProtKB">
        <authorList>
            <consortium name="Ensembl"/>
        </authorList>
    </citation>
    <scope>IDENTIFICATION</scope>
</reference>
<protein>
    <submittedName>
        <fullName evidence="1">Uncharacterized protein</fullName>
    </submittedName>
</protein>
<reference evidence="1" key="3">
    <citation type="submission" date="2025-09" db="UniProtKB">
        <authorList>
            <consortium name="Ensembl"/>
        </authorList>
    </citation>
    <scope>IDENTIFICATION</scope>
</reference>
<evidence type="ECO:0000313" key="2">
    <source>
        <dbReference type="Proteomes" id="UP000008144"/>
    </source>
</evidence>
<keyword evidence="2" id="KW-1185">Reference proteome</keyword>
<dbReference type="Ensembl" id="ENSCINT00000033981.1">
    <property type="protein sequence ID" value="ENSCINP00000036037.1"/>
    <property type="gene ID" value="ENSCING00000019333.1"/>
</dbReference>
<name>H2Y2A2_CIOIN</name>
<reference evidence="2" key="1">
    <citation type="journal article" date="2002" name="Science">
        <title>The draft genome of Ciona intestinalis: insights into chordate and vertebrate origins.</title>
        <authorList>
            <person name="Dehal P."/>
            <person name="Satou Y."/>
            <person name="Campbell R.K."/>
            <person name="Chapman J."/>
            <person name="Degnan B."/>
            <person name="De Tomaso A."/>
            <person name="Davidson B."/>
            <person name="Di Gregorio A."/>
            <person name="Gelpke M."/>
            <person name="Goodstein D.M."/>
            <person name="Harafuji N."/>
            <person name="Hastings K.E."/>
            <person name="Ho I."/>
            <person name="Hotta K."/>
            <person name="Huang W."/>
            <person name="Kawashima T."/>
            <person name="Lemaire P."/>
            <person name="Martinez D."/>
            <person name="Meinertzhagen I.A."/>
            <person name="Necula S."/>
            <person name="Nonaka M."/>
            <person name="Putnam N."/>
            <person name="Rash S."/>
            <person name="Saiga H."/>
            <person name="Satake M."/>
            <person name="Terry A."/>
            <person name="Yamada L."/>
            <person name="Wang H.G."/>
            <person name="Awazu S."/>
            <person name="Azumi K."/>
            <person name="Boore J."/>
            <person name="Branno M."/>
            <person name="Chin-Bow S."/>
            <person name="DeSantis R."/>
            <person name="Doyle S."/>
            <person name="Francino P."/>
            <person name="Keys D.N."/>
            <person name="Haga S."/>
            <person name="Hayashi H."/>
            <person name="Hino K."/>
            <person name="Imai K.S."/>
            <person name="Inaba K."/>
            <person name="Kano S."/>
            <person name="Kobayashi K."/>
            <person name="Kobayashi M."/>
            <person name="Lee B.I."/>
            <person name="Makabe K.W."/>
            <person name="Manohar C."/>
            <person name="Matassi G."/>
            <person name="Medina M."/>
            <person name="Mochizuki Y."/>
            <person name="Mount S."/>
            <person name="Morishita T."/>
            <person name="Miura S."/>
            <person name="Nakayama A."/>
            <person name="Nishizaka S."/>
            <person name="Nomoto H."/>
            <person name="Ohta F."/>
            <person name="Oishi K."/>
            <person name="Rigoutsos I."/>
            <person name="Sano M."/>
            <person name="Sasaki A."/>
            <person name="Sasakura Y."/>
            <person name="Shoguchi E."/>
            <person name="Shin-i T."/>
            <person name="Spagnuolo A."/>
            <person name="Stainier D."/>
            <person name="Suzuki M.M."/>
            <person name="Tassy O."/>
            <person name="Takatori N."/>
            <person name="Tokuoka M."/>
            <person name="Yagi K."/>
            <person name="Yoshizaki F."/>
            <person name="Wada S."/>
            <person name="Zhang C."/>
            <person name="Hyatt P.D."/>
            <person name="Larimer F."/>
            <person name="Detter C."/>
            <person name="Doggett N."/>
            <person name="Glavina T."/>
            <person name="Hawkins T."/>
            <person name="Richardson P."/>
            <person name="Lucas S."/>
            <person name="Kohara Y."/>
            <person name="Levine M."/>
            <person name="Satoh N."/>
            <person name="Rokhsar D.S."/>
        </authorList>
    </citation>
    <scope>NUCLEOTIDE SEQUENCE [LARGE SCALE GENOMIC DNA]</scope>
</reference>
<evidence type="ECO:0000313" key="1">
    <source>
        <dbReference type="Ensembl" id="ENSCINP00000036037.1"/>
    </source>
</evidence>
<proteinExistence type="predicted"/>
<sequence>LTLSSRGRITTVLSHGFNPHASLRVTMYFTLWVIIEQWTNSWLHVTTQVT</sequence>
<dbReference type="HOGENOM" id="CLU_3129383_0_0_1"/>
<dbReference type="AlphaFoldDB" id="H2Y2A2"/>
<dbReference type="Proteomes" id="UP000008144">
    <property type="component" value="Unassembled WGS sequence"/>
</dbReference>
<accession>H2Y2A2</accession>
<dbReference type="InParanoid" id="H2Y2A2"/>
<organism evidence="1 2">
    <name type="scientific">Ciona intestinalis</name>
    <name type="common">Transparent sea squirt</name>
    <name type="synonym">Ascidia intestinalis</name>
    <dbReference type="NCBI Taxonomy" id="7719"/>
    <lineage>
        <taxon>Eukaryota</taxon>
        <taxon>Metazoa</taxon>
        <taxon>Chordata</taxon>
        <taxon>Tunicata</taxon>
        <taxon>Ascidiacea</taxon>
        <taxon>Phlebobranchia</taxon>
        <taxon>Cionidae</taxon>
        <taxon>Ciona</taxon>
    </lineage>
</organism>